<dbReference type="GO" id="GO:0006508">
    <property type="term" value="P:proteolysis"/>
    <property type="evidence" value="ECO:0007669"/>
    <property type="project" value="InterPro"/>
</dbReference>
<reference evidence="4 5" key="2">
    <citation type="submission" date="2018-03" db="EMBL/GenBank/DDBJ databases">
        <authorList>
            <person name="Keele B.F."/>
        </authorList>
    </citation>
    <scope>NUCLEOTIDE SEQUENCE [LARGE SCALE GENOMIC DNA]</scope>
    <source>
        <strain evidence="4 5">D13</strain>
    </source>
</reference>
<keyword evidence="2" id="KW-0732">Signal</keyword>
<keyword evidence="1" id="KW-0378">Hydrolase</keyword>
<dbReference type="GO" id="GO:0052689">
    <property type="term" value="F:carboxylic ester hydrolase activity"/>
    <property type="evidence" value="ECO:0007669"/>
    <property type="project" value="UniProtKB-ARBA"/>
</dbReference>
<keyword evidence="5" id="KW-1185">Reference proteome</keyword>
<dbReference type="OrthoDB" id="9805123at2"/>
<name>A0A2P1PZ07_9GAMM</name>
<dbReference type="AlphaFoldDB" id="A0A2P1PZ07"/>
<dbReference type="Pfam" id="PF00326">
    <property type="entry name" value="Peptidase_S9"/>
    <property type="match status" value="1"/>
</dbReference>
<dbReference type="InterPro" id="IPR050261">
    <property type="entry name" value="FrsA_esterase"/>
</dbReference>
<evidence type="ECO:0000256" key="2">
    <source>
        <dbReference type="SAM" id="SignalP"/>
    </source>
</evidence>
<feature type="signal peptide" evidence="2">
    <location>
        <begin position="1"/>
        <end position="23"/>
    </location>
</feature>
<dbReference type="EMBL" id="CP027860">
    <property type="protein sequence ID" value="AVQ00074.1"/>
    <property type="molecule type" value="Genomic_DNA"/>
</dbReference>
<protein>
    <submittedName>
        <fullName evidence="4">Peptidase</fullName>
    </submittedName>
</protein>
<dbReference type="PANTHER" id="PTHR22946">
    <property type="entry name" value="DIENELACTONE HYDROLASE DOMAIN-CONTAINING PROTEIN-RELATED"/>
    <property type="match status" value="1"/>
</dbReference>
<organism evidence="4 5">
    <name type="scientific">Ahniella affigens</name>
    <dbReference type="NCBI Taxonomy" id="2021234"/>
    <lineage>
        <taxon>Bacteria</taxon>
        <taxon>Pseudomonadati</taxon>
        <taxon>Pseudomonadota</taxon>
        <taxon>Gammaproteobacteria</taxon>
        <taxon>Lysobacterales</taxon>
        <taxon>Rhodanobacteraceae</taxon>
        <taxon>Ahniella</taxon>
    </lineage>
</organism>
<dbReference type="Gene3D" id="3.40.50.1820">
    <property type="entry name" value="alpha/beta hydrolase"/>
    <property type="match status" value="1"/>
</dbReference>
<dbReference type="PROSITE" id="PS51257">
    <property type="entry name" value="PROKAR_LIPOPROTEIN"/>
    <property type="match status" value="1"/>
</dbReference>
<dbReference type="RefSeq" id="WP_106893993.1">
    <property type="nucleotide sequence ID" value="NZ_CP027860.1"/>
</dbReference>
<sequence>MRLRQTSILVLLFSIVACSTSSAPNRAEFPLRDARQSFKTNIVRTEPAFGAADDPSGSDFDLIRYDAPVGKLAAYLSKNPGDGLRHPAIVWITGGETQSIGDIWSPQSRSNDQSAAAYRKAGIIMMFPSQRGGNDNPGQREGFLGEADDILAATDYLASLPYVDTQQIYLGGHSTGGTLAMLVAESTDRYRAVFAFGPAAWANQYGGDFVFADLKDDRELALRSPYEWLADVRRPLYVFEGSEQGNWDGAIEIMATSNKNPNIHFFRLDGHSHFSVLAPVNELLAAQIVRGNIDVREADLSGLK</sequence>
<dbReference type="GO" id="GO:0008236">
    <property type="term" value="F:serine-type peptidase activity"/>
    <property type="evidence" value="ECO:0007669"/>
    <property type="project" value="InterPro"/>
</dbReference>
<proteinExistence type="predicted"/>
<reference evidence="4 5" key="1">
    <citation type="submission" date="2018-03" db="EMBL/GenBank/DDBJ databases">
        <title>Ahniella affigens gen. nov., sp. nov., a gammaproteobacterium isolated from sandy soil near a stream.</title>
        <authorList>
            <person name="Ko Y."/>
            <person name="Kim J.-H."/>
        </authorList>
    </citation>
    <scope>NUCLEOTIDE SEQUENCE [LARGE SCALE GENOMIC DNA]</scope>
    <source>
        <strain evidence="4 5">D13</strain>
    </source>
</reference>
<accession>A0A2P1PZ07</accession>
<dbReference type="InterPro" id="IPR001375">
    <property type="entry name" value="Peptidase_S9_cat"/>
</dbReference>
<evidence type="ECO:0000256" key="1">
    <source>
        <dbReference type="ARBA" id="ARBA00022801"/>
    </source>
</evidence>
<evidence type="ECO:0000259" key="3">
    <source>
        <dbReference type="Pfam" id="PF00326"/>
    </source>
</evidence>
<feature type="domain" description="Peptidase S9 prolyl oligopeptidase catalytic" evidence="3">
    <location>
        <begin position="118"/>
        <end position="199"/>
    </location>
</feature>
<dbReference type="InterPro" id="IPR029058">
    <property type="entry name" value="AB_hydrolase_fold"/>
</dbReference>
<gene>
    <name evidence="4" type="ORF">C7S18_10505</name>
</gene>
<dbReference type="Proteomes" id="UP000241074">
    <property type="component" value="Chromosome"/>
</dbReference>
<evidence type="ECO:0000313" key="4">
    <source>
        <dbReference type="EMBL" id="AVQ00074.1"/>
    </source>
</evidence>
<feature type="chain" id="PRO_5015106278" evidence="2">
    <location>
        <begin position="24"/>
        <end position="304"/>
    </location>
</feature>
<dbReference type="KEGG" id="xba:C7S18_10505"/>
<dbReference type="SUPFAM" id="SSF53474">
    <property type="entry name" value="alpha/beta-Hydrolases"/>
    <property type="match status" value="1"/>
</dbReference>
<dbReference type="PANTHER" id="PTHR22946:SF9">
    <property type="entry name" value="POLYKETIDE TRANSFERASE AF380"/>
    <property type="match status" value="1"/>
</dbReference>
<evidence type="ECO:0000313" key="5">
    <source>
        <dbReference type="Proteomes" id="UP000241074"/>
    </source>
</evidence>